<feature type="transmembrane region" description="Helical" evidence="1">
    <location>
        <begin position="55"/>
        <end position="77"/>
    </location>
</feature>
<dbReference type="Proteomes" id="UP000187429">
    <property type="component" value="Unassembled WGS sequence"/>
</dbReference>
<protein>
    <submittedName>
        <fullName evidence="2">Uncharacterized protein</fullName>
    </submittedName>
</protein>
<reference evidence="3" key="1">
    <citation type="submission" date="2017-01" db="EMBL/GenBank/DDBJ databases">
        <authorList>
            <person name="Wang Y."/>
            <person name="White M."/>
            <person name="Kvist S."/>
            <person name="Moncalvo J.-M."/>
        </authorList>
    </citation>
    <scope>NUCLEOTIDE SEQUENCE [LARGE SCALE GENOMIC DNA]</scope>
    <source>
        <strain evidence="3">ID-206-W2</strain>
    </source>
</reference>
<keyword evidence="1" id="KW-1133">Transmembrane helix</keyword>
<accession>A0A1R1YTK7</accession>
<keyword evidence="1" id="KW-0472">Membrane</keyword>
<keyword evidence="3" id="KW-1185">Reference proteome</keyword>
<comment type="caution">
    <text evidence="2">The sequence shown here is derived from an EMBL/GenBank/DDBJ whole genome shotgun (WGS) entry which is preliminary data.</text>
</comment>
<evidence type="ECO:0000313" key="2">
    <source>
        <dbReference type="EMBL" id="OMJ30228.1"/>
    </source>
</evidence>
<sequence>MRLSHRLVAPELGLTWLYGYLLRTAKSPLSLNSSIVSASLPGYSNKHVVGSISTLLSLGYEYILVVLLAIIFAWIAVDLPSSS</sequence>
<organism evidence="2 3">
    <name type="scientific">Smittium culicis</name>
    <dbReference type="NCBI Taxonomy" id="133412"/>
    <lineage>
        <taxon>Eukaryota</taxon>
        <taxon>Fungi</taxon>
        <taxon>Fungi incertae sedis</taxon>
        <taxon>Zoopagomycota</taxon>
        <taxon>Kickxellomycotina</taxon>
        <taxon>Harpellomycetes</taxon>
        <taxon>Harpellales</taxon>
        <taxon>Legeriomycetaceae</taxon>
        <taxon>Smittium</taxon>
    </lineage>
</organism>
<evidence type="ECO:0000256" key="1">
    <source>
        <dbReference type="SAM" id="Phobius"/>
    </source>
</evidence>
<name>A0A1R1YTK7_9FUNG</name>
<gene>
    <name evidence="2" type="ORF">AYI69_g235</name>
</gene>
<proteinExistence type="predicted"/>
<dbReference type="EMBL" id="LSSM01000053">
    <property type="protein sequence ID" value="OMJ30228.1"/>
    <property type="molecule type" value="Genomic_DNA"/>
</dbReference>
<evidence type="ECO:0000313" key="3">
    <source>
        <dbReference type="Proteomes" id="UP000187429"/>
    </source>
</evidence>
<keyword evidence="1" id="KW-0812">Transmembrane</keyword>
<dbReference type="AlphaFoldDB" id="A0A1R1YTK7"/>